<reference evidence="2 3" key="1">
    <citation type="submission" date="2019-10" db="EMBL/GenBank/DDBJ databases">
        <title>Taxonomy of Antarctic Massilia spp.: description of Massilia rubra sp. nov., Massilia aquatica sp. nov., Massilia mucilaginosa sp. nov., Massilia frigida sp. nov. isolated from streams, lakes and regoliths.</title>
        <authorList>
            <person name="Holochova P."/>
            <person name="Sedlacek I."/>
            <person name="Kralova S."/>
            <person name="Maslanova I."/>
            <person name="Busse H.-J."/>
            <person name="Stankova E."/>
            <person name="Vrbovska V."/>
            <person name="Kovarovic V."/>
            <person name="Bartak M."/>
            <person name="Svec P."/>
            <person name="Pantucek R."/>
        </authorList>
    </citation>
    <scope>NUCLEOTIDE SEQUENCE [LARGE SCALE GENOMIC DNA]</scope>
    <source>
        <strain evidence="2 3">CCM 8695</strain>
    </source>
</reference>
<evidence type="ECO:0000313" key="2">
    <source>
        <dbReference type="EMBL" id="NHZ81371.1"/>
    </source>
</evidence>
<dbReference type="Gene3D" id="3.30.1150.10">
    <property type="match status" value="1"/>
</dbReference>
<dbReference type="EMBL" id="WHJG01000020">
    <property type="protein sequence ID" value="NHZ81371.1"/>
    <property type="molecule type" value="Genomic_DNA"/>
</dbReference>
<proteinExistence type="predicted"/>
<keyword evidence="3" id="KW-1185">Reference proteome</keyword>
<dbReference type="RefSeq" id="WP_167088700.1">
    <property type="nucleotide sequence ID" value="NZ_WHJG01000020.1"/>
</dbReference>
<dbReference type="Proteomes" id="UP000621455">
    <property type="component" value="Unassembled WGS sequence"/>
</dbReference>
<accession>A0ABX0NDN1</accession>
<evidence type="ECO:0000256" key="1">
    <source>
        <dbReference type="SAM" id="SignalP"/>
    </source>
</evidence>
<dbReference type="SUPFAM" id="SSF74653">
    <property type="entry name" value="TolA/TonB C-terminal domain"/>
    <property type="match status" value="1"/>
</dbReference>
<organism evidence="2 3">
    <name type="scientific">Massilia frigida</name>
    <dbReference type="NCBI Taxonomy" id="2609281"/>
    <lineage>
        <taxon>Bacteria</taxon>
        <taxon>Pseudomonadati</taxon>
        <taxon>Pseudomonadota</taxon>
        <taxon>Betaproteobacteria</taxon>
        <taxon>Burkholderiales</taxon>
        <taxon>Oxalobacteraceae</taxon>
        <taxon>Telluria group</taxon>
        <taxon>Massilia</taxon>
    </lineage>
</organism>
<name>A0ABX0NDN1_9BURK</name>
<keyword evidence="1" id="KW-0732">Signal</keyword>
<feature type="chain" id="PRO_5045342319" description="TonB C-terminal domain-containing protein" evidence="1">
    <location>
        <begin position="23"/>
        <end position="383"/>
    </location>
</feature>
<feature type="signal peptide" evidence="1">
    <location>
        <begin position="1"/>
        <end position="22"/>
    </location>
</feature>
<protein>
    <recommendedName>
        <fullName evidence="4">TonB C-terminal domain-containing protein</fullName>
    </recommendedName>
</protein>
<gene>
    <name evidence="2" type="ORF">F2P44_19120</name>
</gene>
<sequence>MNLRLRPARLLASFFLSMTALAASAAATPDTGQFLQILEKQVGSDGNDQSSVTGLIADAHGQQFASAILARLAEQKAYRDDMQAWLSANAEPTQEDLVRSWLKHYHRTMFYSHEVMDDQDMSVLFRMGTMNPVYGTPRQGCQTRSEAETHALLDDRRHALIEEHKDRLARVIAAAYVRGLANSNAPSEDDKSASKIRSSRVMAAFQRLSASLPAADAAILANHYAYKGRLATSMQEACDNAWVISHAIVDAKVSDAVLLRNSVTQSAYAGQFESREPVTLQRVSGFTSGKAMVTVPTLLTMRQVVGTVSLTVTVDQAGKVSEVAVTRSNLVPERVTSANGESFEAAGLFQAALAKYYRAGQFAPRLVDGAAAPFSFSQEFNFK</sequence>
<evidence type="ECO:0008006" key="4">
    <source>
        <dbReference type="Google" id="ProtNLM"/>
    </source>
</evidence>
<comment type="caution">
    <text evidence="2">The sequence shown here is derived from an EMBL/GenBank/DDBJ whole genome shotgun (WGS) entry which is preliminary data.</text>
</comment>
<evidence type="ECO:0000313" key="3">
    <source>
        <dbReference type="Proteomes" id="UP000621455"/>
    </source>
</evidence>